<dbReference type="Proteomes" id="UP001515480">
    <property type="component" value="Unassembled WGS sequence"/>
</dbReference>
<organism evidence="1 2">
    <name type="scientific">Prymnesium parvum</name>
    <name type="common">Toxic golden alga</name>
    <dbReference type="NCBI Taxonomy" id="97485"/>
    <lineage>
        <taxon>Eukaryota</taxon>
        <taxon>Haptista</taxon>
        <taxon>Haptophyta</taxon>
        <taxon>Prymnesiophyceae</taxon>
        <taxon>Prymnesiales</taxon>
        <taxon>Prymnesiaceae</taxon>
        <taxon>Prymnesium</taxon>
    </lineage>
</organism>
<dbReference type="Gene3D" id="2.60.120.460">
    <property type="entry name" value="YjbQ-like"/>
    <property type="match status" value="1"/>
</dbReference>
<dbReference type="PANTHER" id="PTHR30615:SF16">
    <property type="entry name" value="SECONDARY THIAMINE-PHOSPHATE SYNTHASE ENZYME"/>
    <property type="match status" value="1"/>
</dbReference>
<name>A0AB34JJD4_PRYPA</name>
<reference evidence="1 2" key="1">
    <citation type="journal article" date="2024" name="Science">
        <title>Giant polyketide synthase enzymes in the biosynthesis of giant marine polyether toxins.</title>
        <authorList>
            <person name="Fallon T.R."/>
            <person name="Shende V.V."/>
            <person name="Wierzbicki I.H."/>
            <person name="Pendleton A.L."/>
            <person name="Watervoot N.F."/>
            <person name="Auber R.P."/>
            <person name="Gonzalez D.J."/>
            <person name="Wisecaver J.H."/>
            <person name="Moore B.S."/>
        </authorList>
    </citation>
    <scope>NUCLEOTIDE SEQUENCE [LARGE SCALE GENOMIC DNA]</scope>
    <source>
        <strain evidence="1 2">12B1</strain>
    </source>
</reference>
<evidence type="ECO:0008006" key="3">
    <source>
        <dbReference type="Google" id="ProtNLM"/>
    </source>
</evidence>
<dbReference type="InterPro" id="IPR035917">
    <property type="entry name" value="YjbQ-like_sf"/>
</dbReference>
<gene>
    <name evidence="1" type="ORF">AB1Y20_021666</name>
</gene>
<dbReference type="Pfam" id="PF01894">
    <property type="entry name" value="YjbQ"/>
    <property type="match status" value="1"/>
</dbReference>
<comment type="caution">
    <text evidence="1">The sequence shown here is derived from an EMBL/GenBank/DDBJ whole genome shotgun (WGS) entry which is preliminary data.</text>
</comment>
<dbReference type="EMBL" id="JBGBPQ010000007">
    <property type="protein sequence ID" value="KAL1522021.1"/>
    <property type="molecule type" value="Genomic_DNA"/>
</dbReference>
<evidence type="ECO:0000313" key="2">
    <source>
        <dbReference type="Proteomes" id="UP001515480"/>
    </source>
</evidence>
<sequence length="255" mass="27828">MLWGGGGGGTPAFYLNRSLKPLCRRRMQLAMLASVVAAVHMPVARTAAPIASTVGQNMMRFCYKEIEVITGEPTDGALVPAQAVTLHDITPAVNELVRDSGVTEGTVHCVSRHTTTALTINEMESRLQDDIRTWLLGLAPPDVRFPIPGWRHPEGATTPTYDHNDLHLRPASEEDRERINKNWMSQGKGTLEEFMAQEPINAHSHLLSILLGPCLSIPVTNGKLCIGQWQSLILIDCDGPRKRTVGAQVVGISAK</sequence>
<dbReference type="InterPro" id="IPR001602">
    <property type="entry name" value="UPF0047_YjbQ-like"/>
</dbReference>
<evidence type="ECO:0000313" key="1">
    <source>
        <dbReference type="EMBL" id="KAL1522021.1"/>
    </source>
</evidence>
<keyword evidence="2" id="KW-1185">Reference proteome</keyword>
<dbReference type="PANTHER" id="PTHR30615">
    <property type="entry name" value="UNCHARACTERIZED PROTEIN YJBQ-RELATED"/>
    <property type="match status" value="1"/>
</dbReference>
<proteinExistence type="predicted"/>
<accession>A0AB34JJD4</accession>
<dbReference type="SUPFAM" id="SSF111038">
    <property type="entry name" value="YjbQ-like"/>
    <property type="match status" value="1"/>
</dbReference>
<dbReference type="AlphaFoldDB" id="A0AB34JJD4"/>
<protein>
    <recommendedName>
        <fullName evidence="3">Secondary thiamine-phosphate synthase enzyme</fullName>
    </recommendedName>
</protein>